<evidence type="ECO:0000256" key="4">
    <source>
        <dbReference type="ARBA" id="ARBA00022737"/>
    </source>
</evidence>
<evidence type="ECO:0000313" key="9">
    <source>
        <dbReference type="Proteomes" id="UP001140172"/>
    </source>
</evidence>
<feature type="region of interest" description="Disordered" evidence="6">
    <location>
        <begin position="1669"/>
        <end position="1796"/>
    </location>
</feature>
<accession>A0A9W8LL99</accession>
<feature type="domain" description="S1 motif" evidence="7">
    <location>
        <begin position="479"/>
        <end position="557"/>
    </location>
</feature>
<dbReference type="PANTHER" id="PTHR23270">
    <property type="entry name" value="PROGRAMMED CELL DEATH PROTEIN 11 PRE-RRNA PROCESSING PROTEIN RRP5"/>
    <property type="match status" value="1"/>
</dbReference>
<dbReference type="InterPro" id="IPR057301">
    <property type="entry name" value="Rrp5_OB_4th"/>
</dbReference>
<keyword evidence="2" id="KW-0698">rRNA processing</keyword>
<dbReference type="FunFam" id="2.40.50.140:FF:000103">
    <property type="entry name" value="protein RRP5 homolog"/>
    <property type="match status" value="2"/>
</dbReference>
<evidence type="ECO:0000259" key="7">
    <source>
        <dbReference type="PROSITE" id="PS50126"/>
    </source>
</evidence>
<evidence type="ECO:0000256" key="5">
    <source>
        <dbReference type="ARBA" id="ARBA00023242"/>
    </source>
</evidence>
<protein>
    <submittedName>
        <fullName evidence="8">rRNA biogenesis protein rrp5</fullName>
    </submittedName>
</protein>
<dbReference type="InterPro" id="IPR057302">
    <property type="entry name" value="Rrp5_S1"/>
</dbReference>
<keyword evidence="5" id="KW-0539">Nucleus</keyword>
<dbReference type="SUPFAM" id="SSF48452">
    <property type="entry name" value="TPR-like"/>
    <property type="match status" value="2"/>
</dbReference>
<dbReference type="PROSITE" id="PS50126">
    <property type="entry name" value="S1"/>
    <property type="match status" value="12"/>
</dbReference>
<feature type="compositionally biased region" description="Acidic residues" evidence="6">
    <location>
        <begin position="1672"/>
        <end position="1718"/>
    </location>
</feature>
<feature type="domain" description="S1 motif" evidence="7">
    <location>
        <begin position="1287"/>
        <end position="1364"/>
    </location>
</feature>
<dbReference type="SMART" id="SM00386">
    <property type="entry name" value="HAT"/>
    <property type="match status" value="5"/>
</dbReference>
<dbReference type="CDD" id="cd05693">
    <property type="entry name" value="S1_Rrp5_repeat_hs1_sc1"/>
    <property type="match status" value="1"/>
</dbReference>
<comment type="subcellular location">
    <subcellularLocation>
        <location evidence="1">Nucleus</location>
        <location evidence="1">Nucleolus</location>
    </subcellularLocation>
</comment>
<dbReference type="InterPro" id="IPR003029">
    <property type="entry name" value="S1_domain"/>
</dbReference>
<feature type="domain" description="S1 motif" evidence="7">
    <location>
        <begin position="854"/>
        <end position="925"/>
    </location>
</feature>
<dbReference type="OrthoDB" id="412781at2759"/>
<comment type="caution">
    <text evidence="8">The sequence shown here is derived from an EMBL/GenBank/DDBJ whole genome shotgun (WGS) entry which is preliminary data.</text>
</comment>
<dbReference type="InterPro" id="IPR012340">
    <property type="entry name" value="NA-bd_OB-fold"/>
</dbReference>
<evidence type="ECO:0000256" key="2">
    <source>
        <dbReference type="ARBA" id="ARBA00022552"/>
    </source>
</evidence>
<organism evidence="8 9">
    <name type="scientific">Coemansia interrupta</name>
    <dbReference type="NCBI Taxonomy" id="1126814"/>
    <lineage>
        <taxon>Eukaryota</taxon>
        <taxon>Fungi</taxon>
        <taxon>Fungi incertae sedis</taxon>
        <taxon>Zoopagomycota</taxon>
        <taxon>Kickxellomycotina</taxon>
        <taxon>Kickxellomycetes</taxon>
        <taxon>Kickxellales</taxon>
        <taxon>Kickxellaceae</taxon>
        <taxon>Coemansia</taxon>
    </lineage>
</organism>
<feature type="domain" description="S1 motif" evidence="7">
    <location>
        <begin position="1379"/>
        <end position="1470"/>
    </location>
</feature>
<evidence type="ECO:0000256" key="1">
    <source>
        <dbReference type="ARBA" id="ARBA00004604"/>
    </source>
</evidence>
<name>A0A9W8LL99_9FUNG</name>
<reference evidence="8" key="1">
    <citation type="submission" date="2022-07" db="EMBL/GenBank/DDBJ databases">
        <title>Phylogenomic reconstructions and comparative analyses of Kickxellomycotina fungi.</title>
        <authorList>
            <person name="Reynolds N.K."/>
            <person name="Stajich J.E."/>
            <person name="Barry K."/>
            <person name="Grigoriev I.V."/>
            <person name="Crous P."/>
            <person name="Smith M.E."/>
        </authorList>
    </citation>
    <scope>NUCLEOTIDE SEQUENCE</scope>
    <source>
        <strain evidence="8">BCRC 34489</strain>
    </source>
</reference>
<dbReference type="GO" id="GO:0006364">
    <property type="term" value="P:rRNA processing"/>
    <property type="evidence" value="ECO:0007669"/>
    <property type="project" value="UniProtKB-KW"/>
</dbReference>
<dbReference type="PANTHER" id="PTHR23270:SF10">
    <property type="entry name" value="PROTEIN RRP5 HOMOLOG"/>
    <property type="match status" value="1"/>
</dbReference>
<dbReference type="FunFam" id="1.25.40.10:FF:000065">
    <property type="entry name" value="Programmed cell death 11"/>
    <property type="match status" value="1"/>
</dbReference>
<dbReference type="Pfam" id="PF24685">
    <property type="entry name" value="OB_RRP5_4th"/>
    <property type="match status" value="1"/>
</dbReference>
<evidence type="ECO:0000256" key="6">
    <source>
        <dbReference type="SAM" id="MobiDB-lite"/>
    </source>
</evidence>
<gene>
    <name evidence="8" type="primary">RRP5</name>
    <name evidence="8" type="ORF">GGI15_001571</name>
</gene>
<dbReference type="InterPro" id="IPR048059">
    <property type="entry name" value="Rrp5_S1_rpt_hs1_sc1"/>
</dbReference>
<feature type="compositionally biased region" description="Basic residues" evidence="6">
    <location>
        <begin position="1783"/>
        <end position="1795"/>
    </location>
</feature>
<dbReference type="Pfam" id="PF24682">
    <property type="entry name" value="OB_RRP5"/>
    <property type="match status" value="1"/>
</dbReference>
<dbReference type="InterPro" id="IPR057300">
    <property type="entry name" value="OB_Rrp5"/>
</dbReference>
<dbReference type="GO" id="GO:0003723">
    <property type="term" value="F:RNA binding"/>
    <property type="evidence" value="ECO:0007669"/>
    <property type="project" value="TreeGrafter"/>
</dbReference>
<feature type="compositionally biased region" description="Acidic residues" evidence="6">
    <location>
        <begin position="1768"/>
        <end position="1778"/>
    </location>
</feature>
<feature type="region of interest" description="Disordered" evidence="6">
    <location>
        <begin position="1"/>
        <end position="105"/>
    </location>
</feature>
<feature type="domain" description="S1 motif" evidence="7">
    <location>
        <begin position="1164"/>
        <end position="1246"/>
    </location>
</feature>
<evidence type="ECO:0000256" key="3">
    <source>
        <dbReference type="ARBA" id="ARBA00022553"/>
    </source>
</evidence>
<feature type="domain" description="S1 motif" evidence="7">
    <location>
        <begin position="666"/>
        <end position="726"/>
    </location>
</feature>
<sequence length="2086" mass="224578">MVDTKSSDKKAPKNKKHSAEITGDFPRGGSSALTPLELREISRQAEREVLFTDGVTSTVSGSKRRHNVDDAESGSADAQRKIKKKSKKPSAKTSEAAAAEDDADDDIENVSPVESLSFKKLTKGAMLLGCISAIQDLQLRVSLPNGLVGVVPITSISPELTALVEKAAEEDEDDSDDDSMEVDSESKDDPLDLGSRFYIGQYVKCVIAELGGNSNDSSGRKSNKDKAKTGFSPSHRIELTLVPEEINNRIAPDDLCVGQILTASVKSAEDRGYVLNAGFASNVNTAVFLPTSAANAWIERWMPESSELRVGQLVEAAVTKISSDKRSIQVSIDPTTVAQSTVRDFYKTMASVQPGQLIPATIMKIWDRGLSLRFMGFYDCCADLTGIGMASATDKKSIEETYKPASSVDVRVLYVSLTAAAKTVIVSTLPHIVSLSPRPALTGYENSKAARLATIDETDAAVEADGTSKDDGLWPIPYGTVIDGCTVENATNKVGVLLQIPSVSSVKAFATSANLVDEGSNRPTINRHSGSYRIGTIHRVRVIGYDAIDAVVRVSLRPSVVEERFFSFADVKPGDVINGTCKRLSDNGLDVSISSNIRGFVHRGDLSDTKLKHPELLFKEGKSVACRVLKVLKDKQSILLTCRKSLVQSKLPVVYGYTEAEGAVPGAITMATIDRETKGGHIVSFYQGTHGFVAADPSKKLSAGQAIKCRILWTNPEKRRIAISVNTDNDVELDELLQKSRANSNTEFSTDLSQVSTGQVVSGTVTRVHDDYIMVRLDGSNVRASVPKGHLSDHCGAILNTIIARISTGTHLPELVITNVLESKGRVNASAKPALIKAAKAGCLPASTEEFVAGKTLVGWVSNTATFGVFVSFANSVTVLAPLDMLSDRYVAAPSELFFRDQTVVVSVTKVEKEESGSKVFVSLKGSAADPEATGFVGPTDYLLGYFDALEGNAESAVVDAIGTKLQITVKQKLPYGLVVSPVGGDILPQSFSGFITADQAKEKIDQVSEGTVVAACVLDVDSNKKIADCSLRGALVDANASAKGKDGLKALSKAVKKTQETDVVVEIIKEDYLVLSMPQFGNAIAFASTKTYNDCSKPFTRYKVGQSLKGVPVRVGGSGKRTLVVLRRGSDSDINTSRSAGDKRAAVDPIDPAVAYFEDCQPGARFKARVVDISGSQANLELASNIKARLHISELMDDISSAAASAKSPDEVFESAGVSAGKTILVKLLGVHNSKTEKFLPVTHRLSPQKTTIEATIRPSEMAAATAGTVLGDEIRLITTNTIEVGQVVRGFVKGVTEANGPQVASVMIYVGLSLVGFLPITAATSSIAVASSPEQYFTPGLPIEVQVAEVNTKSNFVMLLPHGKYAAGIEKPLTSLEQLVPGARVITSVTGANAFSLFTGINVVVTDADSGISSVEFVHGNIHQFNIADTLSSSLLEKYTKGQVLEAVVLDVSNSGSANNMRVNLSLRPSVLSPEEHPASEVEDPLIGSASDVSVGQIIHGFVRNTTDVGCFITVGPKMTARAIISELSDEYIRDVKSAFPVGKLVTAVVIDTNASSNKISLSLRASRIGSSDSSANITQRRLDQIEIGETLKGTITRIEHYGVFIKPDDSFVTGLCYVREIADSDVPPDPKALYELGDRVLAKVLKVDAAANRLALGLKASYFAKESNADSDDDEEEDGSDDEEEASNASEDDVEDHSDNSAESDDNMDASDDVDSASSDAHDAESDSDVEMEDVSKPALAVSGGFQWGDDAADSDAASSRASDSDSDSGDDEGDDARQLKKKSKKDKRSKMQKVTQDITAELSEQTPQAAADFERLIVGSPNSSFIWLQFMAYYLSQSEIEQARAVAERALKTIVPSEEQEKMNVWVALLNLEHRFGTRDSLEAALKRATQFMNPKHVYLQMAKIYERADQYADAESMHKTAISKFSGSCKVWVLFGLFYLKNNKVTESRDLLARALRTLPKRKHIKAITQFGQMEFKHGEPERGRTVFEGILGTYPKRVDLWSVYLDMEIKAASASGSDSDAQRWDPARKLFARVTSMKHSSKKMKFFFKKWLAFEKSHGSDETVEHVKQKALEYVNSLSS</sequence>
<dbReference type="InterPro" id="IPR045209">
    <property type="entry name" value="Rrp5"/>
</dbReference>
<feature type="domain" description="S1 motif" evidence="7">
    <location>
        <begin position="574"/>
        <end position="643"/>
    </location>
</feature>
<dbReference type="InterPro" id="IPR011990">
    <property type="entry name" value="TPR-like_helical_dom_sf"/>
</dbReference>
<proteinExistence type="predicted"/>
<dbReference type="GO" id="GO:0032040">
    <property type="term" value="C:small-subunit processome"/>
    <property type="evidence" value="ECO:0007669"/>
    <property type="project" value="TreeGrafter"/>
</dbReference>
<feature type="domain" description="S1 motif" evidence="7">
    <location>
        <begin position="758"/>
        <end position="832"/>
    </location>
</feature>
<feature type="compositionally biased region" description="Basic and acidic residues" evidence="6">
    <location>
        <begin position="1"/>
        <end position="11"/>
    </location>
</feature>
<dbReference type="EMBL" id="JANBUM010000065">
    <property type="protein sequence ID" value="KAJ2786363.1"/>
    <property type="molecule type" value="Genomic_DNA"/>
</dbReference>
<feature type="compositionally biased region" description="Basic residues" evidence="6">
    <location>
        <begin position="81"/>
        <end position="90"/>
    </location>
</feature>
<feature type="domain" description="S1 motif" evidence="7">
    <location>
        <begin position="124"/>
        <end position="196"/>
    </location>
</feature>
<feature type="region of interest" description="Disordered" evidence="6">
    <location>
        <begin position="167"/>
        <end position="191"/>
    </location>
</feature>
<dbReference type="SUPFAM" id="SSF50249">
    <property type="entry name" value="Nucleic acid-binding proteins"/>
    <property type="match status" value="9"/>
</dbReference>
<keyword evidence="3" id="KW-0597">Phosphoprotein</keyword>
<keyword evidence="9" id="KW-1185">Reference proteome</keyword>
<feature type="compositionally biased region" description="Acidic residues" evidence="6">
    <location>
        <begin position="168"/>
        <end position="183"/>
    </location>
</feature>
<dbReference type="Gene3D" id="1.25.40.10">
    <property type="entry name" value="Tetratricopeptide repeat domain"/>
    <property type="match status" value="1"/>
</dbReference>
<evidence type="ECO:0000313" key="8">
    <source>
        <dbReference type="EMBL" id="KAJ2786363.1"/>
    </source>
</evidence>
<feature type="domain" description="S1 motif" evidence="7">
    <location>
        <begin position="258"/>
        <end position="333"/>
    </location>
</feature>
<dbReference type="Gene3D" id="2.40.50.140">
    <property type="entry name" value="Nucleic acid-binding proteins"/>
    <property type="match status" value="7"/>
</dbReference>
<keyword evidence="4" id="KW-0677">Repeat</keyword>
<dbReference type="Pfam" id="PF00575">
    <property type="entry name" value="S1"/>
    <property type="match status" value="2"/>
</dbReference>
<feature type="compositionally biased region" description="Basic and acidic residues" evidence="6">
    <location>
        <begin position="37"/>
        <end position="50"/>
    </location>
</feature>
<dbReference type="SMART" id="SM00316">
    <property type="entry name" value="S1"/>
    <property type="match status" value="14"/>
</dbReference>
<dbReference type="Proteomes" id="UP001140172">
    <property type="component" value="Unassembled WGS sequence"/>
</dbReference>
<dbReference type="Pfam" id="PF23459">
    <property type="entry name" value="S1_RRP5"/>
    <property type="match status" value="1"/>
</dbReference>
<dbReference type="FunFam" id="2.40.50.140:FF:000155">
    <property type="entry name" value="rRNA biogenesis protein RRP5"/>
    <property type="match status" value="1"/>
</dbReference>
<feature type="domain" description="S1 motif" evidence="7">
    <location>
        <begin position="1591"/>
        <end position="1662"/>
    </location>
</feature>
<feature type="domain" description="S1 motif" evidence="7">
    <location>
        <begin position="1498"/>
        <end position="1567"/>
    </location>
</feature>
<dbReference type="InterPro" id="IPR003107">
    <property type="entry name" value="HAT"/>
</dbReference>